<organism evidence="2 3">
    <name type="scientific">Skermania pinensis</name>
    <dbReference type="NCBI Taxonomy" id="39122"/>
    <lineage>
        <taxon>Bacteria</taxon>
        <taxon>Bacillati</taxon>
        <taxon>Actinomycetota</taxon>
        <taxon>Actinomycetes</taxon>
        <taxon>Mycobacteriales</taxon>
        <taxon>Gordoniaceae</taxon>
        <taxon>Skermania</taxon>
    </lineage>
</organism>
<dbReference type="Proteomes" id="UP000887023">
    <property type="component" value="Chromosome"/>
</dbReference>
<evidence type="ECO:0000313" key="2">
    <source>
        <dbReference type="EMBL" id="QXQ14698.1"/>
    </source>
</evidence>
<name>A0ABX8SA90_9ACTN</name>
<keyword evidence="1" id="KW-0472">Membrane</keyword>
<keyword evidence="3" id="KW-1185">Reference proteome</keyword>
<reference evidence="2" key="1">
    <citation type="submission" date="2021-07" db="EMBL/GenBank/DDBJ databases">
        <title>Candidatus Kaistella beijingensis sp. nov. isolated from a municipal wastewater treatment plant is involved in sludge foaming.</title>
        <authorList>
            <person name="Song Y."/>
            <person name="Liu S.-J."/>
        </authorList>
    </citation>
    <scope>NUCLEOTIDE SEQUENCE</scope>
    <source>
        <strain evidence="2">DSM 43998</strain>
    </source>
</reference>
<protein>
    <recommendedName>
        <fullName evidence="4">Integral membrane protein</fullName>
    </recommendedName>
</protein>
<feature type="transmembrane region" description="Helical" evidence="1">
    <location>
        <begin position="80"/>
        <end position="97"/>
    </location>
</feature>
<keyword evidence="1" id="KW-0812">Transmembrane</keyword>
<sequence length="137" mass="13801">MPERVPATTQPTTARIAGALVTLQGAVGLTVAVVLVLRALFGADQSQASGFGTALWFGLLGGAVFGAGLALLGGRRGGRSVAVVAQILLLPVAWSMLTESHQPLFGVLLGVVVLATIGALFAPATTRWIAGADIEGV</sequence>
<evidence type="ECO:0000256" key="1">
    <source>
        <dbReference type="SAM" id="Phobius"/>
    </source>
</evidence>
<feature type="transmembrane region" description="Helical" evidence="1">
    <location>
        <begin position="20"/>
        <end position="41"/>
    </location>
</feature>
<proteinExistence type="predicted"/>
<dbReference type="RefSeq" id="WP_066468456.1">
    <property type="nucleotide sequence ID" value="NZ_CBCRUZ010000004.1"/>
</dbReference>
<accession>A0ABX8SA90</accession>
<feature type="transmembrane region" description="Helical" evidence="1">
    <location>
        <begin position="53"/>
        <end position="73"/>
    </location>
</feature>
<dbReference type="EMBL" id="CP079105">
    <property type="protein sequence ID" value="QXQ14698.1"/>
    <property type="molecule type" value="Genomic_DNA"/>
</dbReference>
<evidence type="ECO:0008006" key="4">
    <source>
        <dbReference type="Google" id="ProtNLM"/>
    </source>
</evidence>
<evidence type="ECO:0000313" key="3">
    <source>
        <dbReference type="Proteomes" id="UP000887023"/>
    </source>
</evidence>
<keyword evidence="1" id="KW-1133">Transmembrane helix</keyword>
<feature type="transmembrane region" description="Helical" evidence="1">
    <location>
        <begin position="103"/>
        <end position="122"/>
    </location>
</feature>
<gene>
    <name evidence="2" type="ORF">KV203_04660</name>
</gene>